<dbReference type="InParanoid" id="A0A7E5WWP0"/>
<dbReference type="KEGG" id="tnl:113505904"/>
<keyword evidence="2" id="KW-1185">Reference proteome</keyword>
<evidence type="ECO:0000313" key="3">
    <source>
        <dbReference type="RefSeq" id="XP_026744576.1"/>
    </source>
</evidence>
<evidence type="ECO:0000256" key="1">
    <source>
        <dbReference type="SAM" id="Phobius"/>
    </source>
</evidence>
<organism evidence="2 3">
    <name type="scientific">Trichoplusia ni</name>
    <name type="common">Cabbage looper</name>
    <dbReference type="NCBI Taxonomy" id="7111"/>
    <lineage>
        <taxon>Eukaryota</taxon>
        <taxon>Metazoa</taxon>
        <taxon>Ecdysozoa</taxon>
        <taxon>Arthropoda</taxon>
        <taxon>Hexapoda</taxon>
        <taxon>Insecta</taxon>
        <taxon>Pterygota</taxon>
        <taxon>Neoptera</taxon>
        <taxon>Endopterygota</taxon>
        <taxon>Lepidoptera</taxon>
        <taxon>Glossata</taxon>
        <taxon>Ditrysia</taxon>
        <taxon>Noctuoidea</taxon>
        <taxon>Noctuidae</taxon>
        <taxon>Plusiinae</taxon>
        <taxon>Trichoplusia</taxon>
    </lineage>
</organism>
<reference evidence="3" key="1">
    <citation type="submission" date="2025-08" db="UniProtKB">
        <authorList>
            <consortium name="RefSeq"/>
        </authorList>
    </citation>
    <scope>IDENTIFICATION</scope>
</reference>
<feature type="transmembrane region" description="Helical" evidence="1">
    <location>
        <begin position="210"/>
        <end position="236"/>
    </location>
</feature>
<name>A0A7E5WWP0_TRINI</name>
<gene>
    <name evidence="3" type="primary">LOC113505904</name>
</gene>
<feature type="transmembrane region" description="Helical" evidence="1">
    <location>
        <begin position="120"/>
        <end position="141"/>
    </location>
</feature>
<keyword evidence="1" id="KW-1133">Transmembrane helix</keyword>
<keyword evidence="1" id="KW-0472">Membrane</keyword>
<feature type="transmembrane region" description="Helical" evidence="1">
    <location>
        <begin position="30"/>
        <end position="51"/>
    </location>
</feature>
<evidence type="ECO:0000313" key="2">
    <source>
        <dbReference type="Proteomes" id="UP000322000"/>
    </source>
</evidence>
<dbReference type="RefSeq" id="XP_026744576.1">
    <property type="nucleotide sequence ID" value="XM_026888775.1"/>
</dbReference>
<feature type="transmembrane region" description="Helical" evidence="1">
    <location>
        <begin position="153"/>
        <end position="178"/>
    </location>
</feature>
<keyword evidence="1" id="KW-0812">Transmembrane</keyword>
<accession>A0A7E5WWP0</accession>
<protein>
    <submittedName>
        <fullName evidence="3">Uncharacterized protein LOC113505904 isoform X1</fullName>
    </submittedName>
</protein>
<proteinExistence type="predicted"/>
<dbReference type="GeneID" id="113505904"/>
<sequence length="292" mass="34203">MIFDYEIQEQDVLTLLPNDRNKCAFITDMVVLQCIIVTIGSMTILYCVWSPDKTNIEYDKLFRVTYLFDFEACNYKVNRAKLVANLLISNETYGRDVLPIKWLPAVVTVSTRLSARTRKYIELSLAFHVIWSVLAIGFRIVTKNSTDLRTLKVTLIVFFYYCIFIICFDASMAVLYITHIKQSLTKGMILRNSGWSTEIKLQGSDDFAGWLPITASICWLRGFVFFFMNIYFCRIISIMRKKIKRREVRTKYPHARYLQIPEPQQVPSYGNKTLVFRYGERKPQIPRKNILI</sequence>
<dbReference type="Proteomes" id="UP000322000">
    <property type="component" value="Chromosome 27"/>
</dbReference>
<dbReference type="AlphaFoldDB" id="A0A7E5WWP0"/>
<dbReference type="OrthoDB" id="7361290at2759"/>